<keyword evidence="1" id="KW-0472">Membrane</keyword>
<accession>A0A857JAN3</accession>
<evidence type="ECO:0000256" key="1">
    <source>
        <dbReference type="SAM" id="Phobius"/>
    </source>
</evidence>
<feature type="transmembrane region" description="Helical" evidence="1">
    <location>
        <begin position="100"/>
        <end position="121"/>
    </location>
</feature>
<reference evidence="2 3" key="1">
    <citation type="submission" date="2020-01" db="EMBL/GenBank/DDBJ databases">
        <title>Genome sequencing of strain KACC 21265.</title>
        <authorList>
            <person name="Heo J."/>
            <person name="Kim S.-J."/>
            <person name="Kim J.-S."/>
            <person name="Hong S.-B."/>
            <person name="Kwon S.-W."/>
        </authorList>
    </citation>
    <scope>NUCLEOTIDE SEQUENCE [LARGE SCALE GENOMIC DNA]</scope>
    <source>
        <strain evidence="2 3">KACC 21265</strain>
    </source>
</reference>
<dbReference type="RefSeq" id="WP_160554012.1">
    <property type="nucleotide sequence ID" value="NZ_CP047650.1"/>
</dbReference>
<dbReference type="KEGG" id="xyk:GT347_20800"/>
<keyword evidence="1" id="KW-1133">Transmembrane helix</keyword>
<evidence type="ECO:0000313" key="2">
    <source>
        <dbReference type="EMBL" id="QHJ00202.1"/>
    </source>
</evidence>
<evidence type="ECO:0000313" key="3">
    <source>
        <dbReference type="Proteomes" id="UP000464787"/>
    </source>
</evidence>
<organism evidence="2 3">
    <name type="scientific">Xylophilus rhododendri</name>
    <dbReference type="NCBI Taxonomy" id="2697032"/>
    <lineage>
        <taxon>Bacteria</taxon>
        <taxon>Pseudomonadati</taxon>
        <taxon>Pseudomonadota</taxon>
        <taxon>Betaproteobacteria</taxon>
        <taxon>Burkholderiales</taxon>
        <taxon>Xylophilus</taxon>
    </lineage>
</organism>
<dbReference type="AlphaFoldDB" id="A0A857JAN3"/>
<feature type="transmembrane region" description="Helical" evidence="1">
    <location>
        <begin position="72"/>
        <end position="93"/>
    </location>
</feature>
<dbReference type="EMBL" id="CP047650">
    <property type="protein sequence ID" value="QHJ00202.1"/>
    <property type="molecule type" value="Genomic_DNA"/>
</dbReference>
<dbReference type="Proteomes" id="UP000464787">
    <property type="component" value="Chromosome"/>
</dbReference>
<dbReference type="Pfam" id="PF12365">
    <property type="entry name" value="DUF3649"/>
    <property type="match status" value="1"/>
</dbReference>
<name>A0A857JAN3_9BURK</name>
<keyword evidence="3" id="KW-1185">Reference proteome</keyword>
<protein>
    <submittedName>
        <fullName evidence="2">DUF3649 domain-containing protein</fullName>
    </submittedName>
</protein>
<proteinExistence type="predicted"/>
<dbReference type="InterPro" id="IPR022109">
    <property type="entry name" value="DUF3649"/>
</dbReference>
<feature type="transmembrane region" description="Helical" evidence="1">
    <location>
        <begin position="43"/>
        <end position="66"/>
    </location>
</feature>
<keyword evidence="1" id="KW-0812">Transmembrane</keyword>
<gene>
    <name evidence="2" type="ORF">GT347_20800</name>
</gene>
<sequence>MTQAPAHPSSAARLADASASTRHRWLSAGSEGLRYRFGVAMRALTAILGGYAVSALAAAVLALVLPATRLEATVTATLLAFVVYPCAVMWVFAARTAWRAALGLALPAAVLGAVLGAYFYLGHPGAGA</sequence>